<evidence type="ECO:0000259" key="18">
    <source>
        <dbReference type="PROSITE" id="PS51192"/>
    </source>
</evidence>
<keyword evidence="10" id="KW-0067">ATP-binding</keyword>
<dbReference type="InterPro" id="IPR029491">
    <property type="entry name" value="Helicase_HTH"/>
</dbReference>
<dbReference type="InterPro" id="IPR011545">
    <property type="entry name" value="DEAD/DEAH_box_helicase_dom"/>
</dbReference>
<evidence type="ECO:0000259" key="17">
    <source>
        <dbReference type="PROSITE" id="PS50967"/>
    </source>
</evidence>
<dbReference type="Proteomes" id="UP001139179">
    <property type="component" value="Unassembled WGS sequence"/>
</dbReference>
<dbReference type="Pfam" id="PF00271">
    <property type="entry name" value="Helicase_C"/>
    <property type="match status" value="1"/>
</dbReference>
<dbReference type="PANTHER" id="PTHR13710">
    <property type="entry name" value="DNA HELICASE RECQ FAMILY MEMBER"/>
    <property type="match status" value="1"/>
</dbReference>
<evidence type="ECO:0000256" key="11">
    <source>
        <dbReference type="ARBA" id="ARBA00023125"/>
    </source>
</evidence>
<name>A0A9X2DPB9_9BACI</name>
<dbReference type="SMART" id="SM00490">
    <property type="entry name" value="HELICc"/>
    <property type="match status" value="1"/>
</dbReference>
<comment type="catalytic activity">
    <reaction evidence="15">
        <text>Couples ATP hydrolysis with the unwinding of duplex DNA by translocating in the 3'-5' direction.</text>
        <dbReference type="EC" id="5.6.2.4"/>
    </reaction>
</comment>
<evidence type="ECO:0000256" key="3">
    <source>
        <dbReference type="ARBA" id="ARBA00005446"/>
    </source>
</evidence>
<dbReference type="SMART" id="SM00341">
    <property type="entry name" value="HRDC"/>
    <property type="match status" value="1"/>
</dbReference>
<dbReference type="EMBL" id="JAMBOL010000004">
    <property type="protein sequence ID" value="MCM3713973.1"/>
    <property type="molecule type" value="Genomic_DNA"/>
</dbReference>
<evidence type="ECO:0000256" key="15">
    <source>
        <dbReference type="ARBA" id="ARBA00034617"/>
    </source>
</evidence>
<dbReference type="Gene3D" id="1.10.10.10">
    <property type="entry name" value="Winged helix-like DNA-binding domain superfamily/Winged helix DNA-binding domain"/>
    <property type="match status" value="1"/>
</dbReference>
<evidence type="ECO:0000256" key="1">
    <source>
        <dbReference type="ARBA" id="ARBA00001946"/>
    </source>
</evidence>
<dbReference type="CDD" id="cd18794">
    <property type="entry name" value="SF2_C_RecQ"/>
    <property type="match status" value="1"/>
</dbReference>
<comment type="similarity">
    <text evidence="3">Belongs to the helicase family. RecQ subfamily.</text>
</comment>
<dbReference type="InterPro" id="IPR032284">
    <property type="entry name" value="RecQ_Zn-bd"/>
</dbReference>
<comment type="caution">
    <text evidence="20">The sequence shown here is derived from an EMBL/GenBank/DDBJ whole genome shotgun (WGS) entry which is preliminary data.</text>
</comment>
<evidence type="ECO:0000256" key="13">
    <source>
        <dbReference type="ARBA" id="ARBA00023204"/>
    </source>
</evidence>
<dbReference type="InterPro" id="IPR036388">
    <property type="entry name" value="WH-like_DNA-bd_sf"/>
</dbReference>
<dbReference type="SMART" id="SM00487">
    <property type="entry name" value="DEXDc"/>
    <property type="match status" value="1"/>
</dbReference>
<dbReference type="InterPro" id="IPR014001">
    <property type="entry name" value="Helicase_ATP-bd"/>
</dbReference>
<dbReference type="SMART" id="SM00956">
    <property type="entry name" value="RQC"/>
    <property type="match status" value="1"/>
</dbReference>
<dbReference type="InterPro" id="IPR010997">
    <property type="entry name" value="HRDC-like_sf"/>
</dbReference>
<keyword evidence="7 20" id="KW-0378">Hydrolase</keyword>
<dbReference type="FunFam" id="3.40.50.300:FF:000296">
    <property type="entry name" value="ATP-dependent DNA helicase RecQ"/>
    <property type="match status" value="1"/>
</dbReference>
<dbReference type="PROSITE" id="PS51194">
    <property type="entry name" value="HELICASE_CTER"/>
    <property type="match status" value="1"/>
</dbReference>
<dbReference type="InterPro" id="IPR027417">
    <property type="entry name" value="P-loop_NTPase"/>
</dbReference>
<keyword evidence="6" id="KW-0227">DNA damage</keyword>
<evidence type="ECO:0000256" key="8">
    <source>
        <dbReference type="ARBA" id="ARBA00022806"/>
    </source>
</evidence>
<evidence type="ECO:0000256" key="12">
    <source>
        <dbReference type="ARBA" id="ARBA00023172"/>
    </source>
</evidence>
<dbReference type="Gene3D" id="1.10.150.80">
    <property type="entry name" value="HRDC domain"/>
    <property type="match status" value="1"/>
</dbReference>
<dbReference type="GO" id="GO:0003677">
    <property type="term" value="F:DNA binding"/>
    <property type="evidence" value="ECO:0007669"/>
    <property type="project" value="UniProtKB-KW"/>
</dbReference>
<keyword evidence="13" id="KW-0234">DNA repair</keyword>
<evidence type="ECO:0000256" key="14">
    <source>
        <dbReference type="ARBA" id="ARBA00023235"/>
    </source>
</evidence>
<dbReference type="PANTHER" id="PTHR13710:SF105">
    <property type="entry name" value="ATP-DEPENDENT DNA HELICASE Q1"/>
    <property type="match status" value="1"/>
</dbReference>
<evidence type="ECO:0000256" key="9">
    <source>
        <dbReference type="ARBA" id="ARBA00022833"/>
    </source>
</evidence>
<dbReference type="GO" id="GO:0030894">
    <property type="term" value="C:replisome"/>
    <property type="evidence" value="ECO:0007669"/>
    <property type="project" value="TreeGrafter"/>
</dbReference>
<organism evidence="20 21">
    <name type="scientific">Halalkalibacter oceani</name>
    <dbReference type="NCBI Taxonomy" id="1653776"/>
    <lineage>
        <taxon>Bacteria</taxon>
        <taxon>Bacillati</taxon>
        <taxon>Bacillota</taxon>
        <taxon>Bacilli</taxon>
        <taxon>Bacillales</taxon>
        <taxon>Bacillaceae</taxon>
        <taxon>Halalkalibacter</taxon>
    </lineage>
</organism>
<dbReference type="InterPro" id="IPR036390">
    <property type="entry name" value="WH_DNA-bd_sf"/>
</dbReference>
<dbReference type="SUPFAM" id="SSF47819">
    <property type="entry name" value="HRDC-like"/>
    <property type="match status" value="1"/>
</dbReference>
<proteinExistence type="inferred from homology"/>
<dbReference type="AlphaFoldDB" id="A0A9X2DPB9"/>
<dbReference type="InterPro" id="IPR018982">
    <property type="entry name" value="RQC_domain"/>
</dbReference>
<comment type="cofactor">
    <cofactor evidence="2">
        <name>Zn(2+)</name>
        <dbReference type="ChEBI" id="CHEBI:29105"/>
    </cofactor>
</comment>
<dbReference type="Pfam" id="PF16124">
    <property type="entry name" value="RecQ_Zn_bind"/>
    <property type="match status" value="1"/>
</dbReference>
<sequence>MQTLQMEQAQEKLQTIFGYEHFRQGQQAIIEQVLAGHDTLGIMPTGGGKSLCYQIPALLLPGVTVVITPLISLMKDQVDALQEYGVGATFLNSTLTAAEEQKRHAQIKAGAYKLVYVAPERLEHPHFQQLLQAVSLSLVAIDEAHCMSQWGHDFRPSYLRIPEWLEQLNDQPTVLALTATATKQVRADLQQYLHIREQSTVTMGFARPNLRFEVKKGVNKKEFIRSYLTMRKQESGIIYATTRKEVDQLFEELSAAGFEVARYHGGMREEERSDSQEAFIYDKKKVIVATNAFGMGIDKSNVRFVLHYSLPRSLEAYYQEAGRAGRDGEESDCILLFAAQDIRTHTFLIEQSDRIDERQAMEYKKLQQMTSYCHTERCLQHYILDYFGDEDGESCGKCSNCVDSGEKIDRTREAQIIFSCVKRLRERFGKTIVAQVLVGSENQKIKQFGLADVSTYGLMKEWTQRAVADMIDVLTAEGYLQPTDSSFPTLQLTEKAVPVLTGEAKVLLSETTIPEAVEEQDDIFEALRQERKRLAEEQGVPPYMIFSDRTLKEMSGKVPLTKEELQSISGVGEQKLEKYGELFLAILAPFAERKPASGQGTAVRRKEQKARSGQFKQTAEAFLNGATVQELATEFGFTEQTIIRHLIKAEEAGMELGLAERVEPQKRQLIEEKMKELGWERLKPLKEALPDSISYEDIHFVISAWK</sequence>
<dbReference type="GO" id="GO:0006281">
    <property type="term" value="P:DNA repair"/>
    <property type="evidence" value="ECO:0007669"/>
    <property type="project" value="UniProtKB-KW"/>
</dbReference>
<dbReference type="GO" id="GO:0043590">
    <property type="term" value="C:bacterial nucleoid"/>
    <property type="evidence" value="ECO:0007669"/>
    <property type="project" value="TreeGrafter"/>
</dbReference>
<dbReference type="SUPFAM" id="SSF46785">
    <property type="entry name" value="Winged helix' DNA-binding domain"/>
    <property type="match status" value="1"/>
</dbReference>
<dbReference type="GO" id="GO:0006310">
    <property type="term" value="P:DNA recombination"/>
    <property type="evidence" value="ECO:0007669"/>
    <property type="project" value="UniProtKB-UniRule"/>
</dbReference>
<dbReference type="EC" id="5.6.2.4" evidence="16"/>
<feature type="domain" description="HRDC" evidence="17">
    <location>
        <begin position="517"/>
        <end position="597"/>
    </location>
</feature>
<evidence type="ECO:0000256" key="4">
    <source>
        <dbReference type="ARBA" id="ARBA00022723"/>
    </source>
</evidence>
<keyword evidence="8 20" id="KW-0347">Helicase</keyword>
<gene>
    <name evidence="20" type="primary">recQ</name>
    <name evidence="20" type="ORF">M3202_07730</name>
</gene>
<evidence type="ECO:0000256" key="5">
    <source>
        <dbReference type="ARBA" id="ARBA00022741"/>
    </source>
</evidence>
<feature type="domain" description="Helicase ATP-binding" evidence="18">
    <location>
        <begin position="30"/>
        <end position="199"/>
    </location>
</feature>
<dbReference type="GO" id="GO:0009432">
    <property type="term" value="P:SOS response"/>
    <property type="evidence" value="ECO:0007669"/>
    <property type="project" value="UniProtKB-UniRule"/>
</dbReference>
<dbReference type="Pfam" id="PF09382">
    <property type="entry name" value="RQC"/>
    <property type="match status" value="1"/>
</dbReference>
<dbReference type="Pfam" id="PF00270">
    <property type="entry name" value="DEAD"/>
    <property type="match status" value="1"/>
</dbReference>
<evidence type="ECO:0000256" key="7">
    <source>
        <dbReference type="ARBA" id="ARBA00022801"/>
    </source>
</evidence>
<dbReference type="PROSITE" id="PS50967">
    <property type="entry name" value="HRDC"/>
    <property type="match status" value="1"/>
</dbReference>
<evidence type="ECO:0000256" key="16">
    <source>
        <dbReference type="NCBIfam" id="TIGR01389"/>
    </source>
</evidence>
<keyword evidence="5" id="KW-0547">Nucleotide-binding</keyword>
<dbReference type="GO" id="GO:0005737">
    <property type="term" value="C:cytoplasm"/>
    <property type="evidence" value="ECO:0007669"/>
    <property type="project" value="TreeGrafter"/>
</dbReference>
<evidence type="ECO:0000259" key="19">
    <source>
        <dbReference type="PROSITE" id="PS51194"/>
    </source>
</evidence>
<reference evidence="20" key="1">
    <citation type="submission" date="2022-05" db="EMBL/GenBank/DDBJ databases">
        <title>Comparative Genomics of Spacecraft Associated Microbes.</title>
        <authorList>
            <person name="Tran M.T."/>
            <person name="Wright A."/>
            <person name="Seuylemezian A."/>
            <person name="Eisen J."/>
            <person name="Coil D."/>
        </authorList>
    </citation>
    <scope>NUCLEOTIDE SEQUENCE</scope>
    <source>
        <strain evidence="20">214.1.1</strain>
    </source>
</reference>
<dbReference type="Gene3D" id="3.40.50.300">
    <property type="entry name" value="P-loop containing nucleotide triphosphate hydrolases"/>
    <property type="match status" value="2"/>
</dbReference>
<evidence type="ECO:0000313" key="20">
    <source>
        <dbReference type="EMBL" id="MCM3713973.1"/>
    </source>
</evidence>
<dbReference type="PROSITE" id="PS51192">
    <property type="entry name" value="HELICASE_ATP_BIND_1"/>
    <property type="match status" value="1"/>
</dbReference>
<dbReference type="CDD" id="cd17920">
    <property type="entry name" value="DEXHc_RecQ"/>
    <property type="match status" value="1"/>
</dbReference>
<dbReference type="Pfam" id="PF00570">
    <property type="entry name" value="HRDC"/>
    <property type="match status" value="1"/>
</dbReference>
<dbReference type="RefSeq" id="WP_251222773.1">
    <property type="nucleotide sequence ID" value="NZ_JAMBOL010000004.1"/>
</dbReference>
<dbReference type="GO" id="GO:0043138">
    <property type="term" value="F:3'-5' DNA helicase activity"/>
    <property type="evidence" value="ECO:0007669"/>
    <property type="project" value="UniProtKB-EC"/>
</dbReference>
<dbReference type="InterPro" id="IPR001650">
    <property type="entry name" value="Helicase_C-like"/>
</dbReference>
<dbReference type="GO" id="GO:0046872">
    <property type="term" value="F:metal ion binding"/>
    <property type="evidence" value="ECO:0007669"/>
    <property type="project" value="UniProtKB-KW"/>
</dbReference>
<feature type="domain" description="Helicase C-terminal" evidence="19">
    <location>
        <begin position="222"/>
        <end position="372"/>
    </location>
</feature>
<evidence type="ECO:0000313" key="21">
    <source>
        <dbReference type="Proteomes" id="UP001139179"/>
    </source>
</evidence>
<accession>A0A9X2DPB9</accession>
<dbReference type="InterPro" id="IPR006293">
    <property type="entry name" value="DNA_helicase_ATP-dep_RecQ_bac"/>
</dbReference>
<dbReference type="NCBIfam" id="TIGR00614">
    <property type="entry name" value="recQ_fam"/>
    <property type="match status" value="1"/>
</dbReference>
<keyword evidence="11" id="KW-0238">DNA-binding</keyword>
<keyword evidence="4" id="KW-0479">Metal-binding</keyword>
<dbReference type="InterPro" id="IPR044876">
    <property type="entry name" value="HRDC_dom_sf"/>
</dbReference>
<evidence type="ECO:0000256" key="2">
    <source>
        <dbReference type="ARBA" id="ARBA00001947"/>
    </source>
</evidence>
<dbReference type="GO" id="GO:0006260">
    <property type="term" value="P:DNA replication"/>
    <property type="evidence" value="ECO:0007669"/>
    <property type="project" value="InterPro"/>
</dbReference>
<dbReference type="InterPro" id="IPR002121">
    <property type="entry name" value="HRDC_dom"/>
</dbReference>
<dbReference type="InterPro" id="IPR004589">
    <property type="entry name" value="DNA_helicase_ATP-dep_RecQ"/>
</dbReference>
<dbReference type="GO" id="GO:0009378">
    <property type="term" value="F:four-way junction helicase activity"/>
    <property type="evidence" value="ECO:0007669"/>
    <property type="project" value="TreeGrafter"/>
</dbReference>
<evidence type="ECO:0000256" key="6">
    <source>
        <dbReference type="ARBA" id="ARBA00022763"/>
    </source>
</evidence>
<comment type="cofactor">
    <cofactor evidence="1">
        <name>Mg(2+)</name>
        <dbReference type="ChEBI" id="CHEBI:18420"/>
    </cofactor>
</comment>
<keyword evidence="14" id="KW-0413">Isomerase</keyword>
<protein>
    <recommendedName>
        <fullName evidence="16">DNA helicase RecQ</fullName>
        <ecNumber evidence="16">5.6.2.4</ecNumber>
    </recommendedName>
</protein>
<dbReference type="GO" id="GO:0005524">
    <property type="term" value="F:ATP binding"/>
    <property type="evidence" value="ECO:0007669"/>
    <property type="project" value="UniProtKB-KW"/>
</dbReference>
<dbReference type="SUPFAM" id="SSF52540">
    <property type="entry name" value="P-loop containing nucleoside triphosphate hydrolases"/>
    <property type="match status" value="1"/>
</dbReference>
<dbReference type="Pfam" id="PF14493">
    <property type="entry name" value="HTH_40"/>
    <property type="match status" value="1"/>
</dbReference>
<keyword evidence="9" id="KW-0862">Zinc</keyword>
<dbReference type="GO" id="GO:0016787">
    <property type="term" value="F:hydrolase activity"/>
    <property type="evidence" value="ECO:0007669"/>
    <property type="project" value="UniProtKB-KW"/>
</dbReference>
<keyword evidence="12" id="KW-0233">DNA recombination</keyword>
<keyword evidence="21" id="KW-1185">Reference proteome</keyword>
<evidence type="ECO:0000256" key="10">
    <source>
        <dbReference type="ARBA" id="ARBA00022840"/>
    </source>
</evidence>
<dbReference type="NCBIfam" id="TIGR01389">
    <property type="entry name" value="recQ"/>
    <property type="match status" value="1"/>
</dbReference>